<dbReference type="PROSITE" id="PS52029">
    <property type="entry name" value="LD_TPASE"/>
    <property type="match status" value="1"/>
</dbReference>
<dbReference type="Proteomes" id="UP000241639">
    <property type="component" value="Unassembled WGS sequence"/>
</dbReference>
<dbReference type="GO" id="GO:0005576">
    <property type="term" value="C:extracellular region"/>
    <property type="evidence" value="ECO:0007669"/>
    <property type="project" value="TreeGrafter"/>
</dbReference>
<dbReference type="PANTHER" id="PTHR30582:SF24">
    <property type="entry name" value="L,D-TRANSPEPTIDASE ERFK_SRFK-RELATED"/>
    <property type="match status" value="1"/>
</dbReference>
<feature type="active site" description="Proton donor/acceptor" evidence="9">
    <location>
        <position position="76"/>
    </location>
</feature>
<keyword evidence="12" id="KW-1185">Reference proteome</keyword>
<dbReference type="AlphaFoldDB" id="A0A2T4Z3Q3"/>
<organism evidence="11 12">
    <name type="scientific">Desmospora activa DSM 45169</name>
    <dbReference type="NCBI Taxonomy" id="1121389"/>
    <lineage>
        <taxon>Bacteria</taxon>
        <taxon>Bacillati</taxon>
        <taxon>Bacillota</taxon>
        <taxon>Bacilli</taxon>
        <taxon>Bacillales</taxon>
        <taxon>Thermoactinomycetaceae</taxon>
        <taxon>Desmospora</taxon>
    </lineage>
</organism>
<dbReference type="InterPro" id="IPR005490">
    <property type="entry name" value="LD_TPept_cat_dom"/>
</dbReference>
<evidence type="ECO:0000313" key="12">
    <source>
        <dbReference type="Proteomes" id="UP000241639"/>
    </source>
</evidence>
<dbReference type="GO" id="GO:0008360">
    <property type="term" value="P:regulation of cell shape"/>
    <property type="evidence" value="ECO:0007669"/>
    <property type="project" value="UniProtKB-UniRule"/>
</dbReference>
<evidence type="ECO:0000313" key="11">
    <source>
        <dbReference type="EMBL" id="PTM56524.1"/>
    </source>
</evidence>
<sequence length="117" mass="13155">MPSIMVDLSDRRLYLMEGGRIIRSYPVGIGRILTQTPTGTYHIINKVPYPYSRPGGRLTPYGTMWMGLSRRGYGIHGTNRPASIGQRVSKGCIRMYNADVEDLARRVPIGTMVVIRE</sequence>
<comment type="similarity">
    <text evidence="2">Belongs to the YkuD family.</text>
</comment>
<dbReference type="GO" id="GO:0016757">
    <property type="term" value="F:glycosyltransferase activity"/>
    <property type="evidence" value="ECO:0007669"/>
    <property type="project" value="UniProtKB-KW"/>
</dbReference>
<gene>
    <name evidence="11" type="ORF">C8J48_2846</name>
</gene>
<proteinExistence type="inferred from homology"/>
<dbReference type="GO" id="GO:0018104">
    <property type="term" value="P:peptidoglycan-protein cross-linking"/>
    <property type="evidence" value="ECO:0007669"/>
    <property type="project" value="TreeGrafter"/>
</dbReference>
<dbReference type="OrthoDB" id="9787225at2"/>
<evidence type="ECO:0000256" key="7">
    <source>
        <dbReference type="ARBA" id="ARBA00022984"/>
    </source>
</evidence>
<protein>
    <submittedName>
        <fullName evidence="11">L,D-transpeptidase-like protein</fullName>
    </submittedName>
</protein>
<keyword evidence="4" id="KW-0808">Transferase</keyword>
<dbReference type="RefSeq" id="WP_107727856.1">
    <property type="nucleotide sequence ID" value="NZ_PZZP01000002.1"/>
</dbReference>
<keyword evidence="6 9" id="KW-0133">Cell shape</keyword>
<dbReference type="CDD" id="cd16913">
    <property type="entry name" value="YkuD_like"/>
    <property type="match status" value="1"/>
</dbReference>
<accession>A0A2T4Z3Q3</accession>
<evidence type="ECO:0000259" key="10">
    <source>
        <dbReference type="PROSITE" id="PS52029"/>
    </source>
</evidence>
<evidence type="ECO:0000256" key="8">
    <source>
        <dbReference type="ARBA" id="ARBA00023316"/>
    </source>
</evidence>
<dbReference type="InterPro" id="IPR050979">
    <property type="entry name" value="LD-transpeptidase"/>
</dbReference>
<evidence type="ECO:0000256" key="2">
    <source>
        <dbReference type="ARBA" id="ARBA00005992"/>
    </source>
</evidence>
<dbReference type="EMBL" id="PZZP01000002">
    <property type="protein sequence ID" value="PTM56524.1"/>
    <property type="molecule type" value="Genomic_DNA"/>
</dbReference>
<keyword evidence="5" id="KW-0378">Hydrolase</keyword>
<keyword evidence="7 9" id="KW-0573">Peptidoglycan synthesis</keyword>
<feature type="domain" description="L,D-TPase catalytic" evidence="10">
    <location>
        <begin position="2"/>
        <end position="116"/>
    </location>
</feature>
<dbReference type="Gene3D" id="2.40.440.10">
    <property type="entry name" value="L,D-transpeptidase catalytic domain-like"/>
    <property type="match status" value="1"/>
</dbReference>
<dbReference type="SUPFAM" id="SSF141523">
    <property type="entry name" value="L,D-transpeptidase catalytic domain-like"/>
    <property type="match status" value="1"/>
</dbReference>
<comment type="pathway">
    <text evidence="1 9">Cell wall biogenesis; peptidoglycan biosynthesis.</text>
</comment>
<keyword evidence="3" id="KW-0328">Glycosyltransferase</keyword>
<evidence type="ECO:0000256" key="5">
    <source>
        <dbReference type="ARBA" id="ARBA00022801"/>
    </source>
</evidence>
<reference evidence="11 12" key="1">
    <citation type="submission" date="2018-04" db="EMBL/GenBank/DDBJ databases">
        <title>Genomic Encyclopedia of Archaeal and Bacterial Type Strains, Phase II (KMG-II): from individual species to whole genera.</title>
        <authorList>
            <person name="Goeker M."/>
        </authorList>
    </citation>
    <scope>NUCLEOTIDE SEQUENCE [LARGE SCALE GENOMIC DNA]</scope>
    <source>
        <strain evidence="11 12">DSM 45169</strain>
    </source>
</reference>
<feature type="active site" description="Nucleophile" evidence="9">
    <location>
        <position position="92"/>
    </location>
</feature>
<keyword evidence="8 9" id="KW-0961">Cell wall biogenesis/degradation</keyword>
<dbReference type="InterPro" id="IPR038063">
    <property type="entry name" value="Transpep_catalytic_dom"/>
</dbReference>
<dbReference type="Pfam" id="PF03734">
    <property type="entry name" value="YkuD"/>
    <property type="match status" value="1"/>
</dbReference>
<evidence type="ECO:0000256" key="9">
    <source>
        <dbReference type="PROSITE-ProRule" id="PRU01373"/>
    </source>
</evidence>
<evidence type="ECO:0000256" key="1">
    <source>
        <dbReference type="ARBA" id="ARBA00004752"/>
    </source>
</evidence>
<evidence type="ECO:0000256" key="3">
    <source>
        <dbReference type="ARBA" id="ARBA00022676"/>
    </source>
</evidence>
<evidence type="ECO:0000256" key="6">
    <source>
        <dbReference type="ARBA" id="ARBA00022960"/>
    </source>
</evidence>
<dbReference type="GO" id="GO:0071555">
    <property type="term" value="P:cell wall organization"/>
    <property type="evidence" value="ECO:0007669"/>
    <property type="project" value="UniProtKB-UniRule"/>
</dbReference>
<comment type="caution">
    <text evidence="11">The sequence shown here is derived from an EMBL/GenBank/DDBJ whole genome shotgun (WGS) entry which is preliminary data.</text>
</comment>
<dbReference type="UniPathway" id="UPA00219"/>
<name>A0A2T4Z3Q3_9BACL</name>
<evidence type="ECO:0000256" key="4">
    <source>
        <dbReference type="ARBA" id="ARBA00022679"/>
    </source>
</evidence>
<dbReference type="PANTHER" id="PTHR30582">
    <property type="entry name" value="L,D-TRANSPEPTIDASE"/>
    <property type="match status" value="1"/>
</dbReference>
<dbReference type="GO" id="GO:0071972">
    <property type="term" value="F:peptidoglycan L,D-transpeptidase activity"/>
    <property type="evidence" value="ECO:0007669"/>
    <property type="project" value="TreeGrafter"/>
</dbReference>